<dbReference type="AlphaFoldDB" id="C7NPU8"/>
<dbReference type="InterPro" id="IPR058480">
    <property type="entry name" value="DUF8167_N"/>
</dbReference>
<sequence>MTTAFLGIIGSVATSGNQLSSLVPPGTRSAAVSLTAFALFGAITAGATAILYRRLTTRALPTGAGVLLSWLGVSLWVIVRIAAGGTVVAGHSIVLDATGYFLVVAFGLTWGAAAGGRLLGDALGCEIYDIVQAKQTDETAAIRRAARQPVSVELPETILDRSHSQPIDSSTKRNLEGSTWWFPRGLSRGELESRIRTRLERDHGIDRTEIALSGDREIQTLAVGHEPSGVTAALPPRTVGVAVRNEEVPAATVPDPIERWTVQNDGIEFAGRGTLQAATTDRMTLALPANAVNAATGNRPTEYTTKPAIPDDVNEVLSALRQSAHTISMLSIEEGDPLDGEFVGWLPVWTLVIVRNGTTIPFPADTETLRRGDDIYVLGDESAFYDLASFERERRSRCGA</sequence>
<reference evidence="3 4" key="1">
    <citation type="journal article" date="2009" name="Stand. Genomic Sci.">
        <title>Complete genome sequence of Halorhabdus utahensis type strain (AX-2).</title>
        <authorList>
            <person name="Anderson I."/>
            <person name="Tindall B.J."/>
            <person name="Pomrenke H."/>
            <person name="Goker M."/>
            <person name="Lapidus A."/>
            <person name="Nolan M."/>
            <person name="Copeland A."/>
            <person name="Glavina Del Rio T."/>
            <person name="Chen F."/>
            <person name="Tice H."/>
            <person name="Cheng J.F."/>
            <person name="Lucas S."/>
            <person name="Chertkov O."/>
            <person name="Bruce D."/>
            <person name="Brettin T."/>
            <person name="Detter J.C."/>
            <person name="Han C."/>
            <person name="Goodwin L."/>
            <person name="Land M."/>
            <person name="Hauser L."/>
            <person name="Chang Y.J."/>
            <person name="Jeffries C.D."/>
            <person name="Pitluck S."/>
            <person name="Pati A."/>
            <person name="Mavromatis K."/>
            <person name="Ivanova N."/>
            <person name="Ovchinnikova G."/>
            <person name="Chen A."/>
            <person name="Palaniappan K."/>
            <person name="Chain P."/>
            <person name="Rohde M."/>
            <person name="Bristow J."/>
            <person name="Eisen J.A."/>
            <person name="Markowitz V."/>
            <person name="Hugenholtz P."/>
            <person name="Kyrpides N.C."/>
            <person name="Klenk H.P."/>
        </authorList>
    </citation>
    <scope>NUCLEOTIDE SEQUENCE [LARGE SCALE GENOMIC DNA]</scope>
    <source>
        <strain evidence="4">DSM 12940 / JCM 11049 / AX-2</strain>
    </source>
</reference>
<evidence type="ECO:0000256" key="1">
    <source>
        <dbReference type="SAM" id="Phobius"/>
    </source>
</evidence>
<feature type="transmembrane region" description="Helical" evidence="1">
    <location>
        <begin position="64"/>
        <end position="83"/>
    </location>
</feature>
<dbReference type="GO" id="GO:0008324">
    <property type="term" value="F:monoatomic cation transmembrane transporter activity"/>
    <property type="evidence" value="ECO:0007669"/>
    <property type="project" value="InterPro"/>
</dbReference>
<keyword evidence="1" id="KW-1133">Transmembrane helix</keyword>
<keyword evidence="1" id="KW-0472">Membrane</keyword>
<dbReference type="PROSITE" id="PS51202">
    <property type="entry name" value="RCK_C"/>
    <property type="match status" value="1"/>
</dbReference>
<dbReference type="STRING" id="519442.Huta_0207"/>
<proteinExistence type="predicted"/>
<dbReference type="KEGG" id="hut:Huta_0207"/>
<feature type="transmembrane region" description="Helical" evidence="1">
    <location>
        <begin position="89"/>
        <end position="110"/>
    </location>
</feature>
<feature type="domain" description="RCK C-terminal" evidence="2">
    <location>
        <begin position="314"/>
        <end position="393"/>
    </location>
</feature>
<dbReference type="GO" id="GO:0006813">
    <property type="term" value="P:potassium ion transport"/>
    <property type="evidence" value="ECO:0007669"/>
    <property type="project" value="InterPro"/>
</dbReference>
<dbReference type="InterPro" id="IPR006037">
    <property type="entry name" value="RCK_C"/>
</dbReference>
<evidence type="ECO:0000313" key="4">
    <source>
        <dbReference type="Proteomes" id="UP000002071"/>
    </source>
</evidence>
<dbReference type="eggNOG" id="arCOG07570">
    <property type="taxonomic scope" value="Archaea"/>
</dbReference>
<feature type="transmembrane region" description="Helical" evidence="1">
    <location>
        <begin position="31"/>
        <end position="52"/>
    </location>
</feature>
<dbReference type="InterPro" id="IPR058603">
    <property type="entry name" value="DUF8167_2nd"/>
</dbReference>
<dbReference type="SUPFAM" id="SSF116726">
    <property type="entry name" value="TrkA C-terminal domain-like"/>
    <property type="match status" value="1"/>
</dbReference>
<keyword evidence="1" id="KW-0812">Transmembrane</keyword>
<organism evidence="3 4">
    <name type="scientific">Halorhabdus utahensis (strain DSM 12940 / JCM 11049 / AX-2)</name>
    <dbReference type="NCBI Taxonomy" id="519442"/>
    <lineage>
        <taxon>Archaea</taxon>
        <taxon>Methanobacteriati</taxon>
        <taxon>Methanobacteriota</taxon>
        <taxon>Stenosarchaea group</taxon>
        <taxon>Halobacteria</taxon>
        <taxon>Halobacteriales</taxon>
        <taxon>Haloarculaceae</taxon>
        <taxon>Halorhabdus</taxon>
    </lineage>
</organism>
<name>C7NPU8_HALUD</name>
<evidence type="ECO:0000259" key="2">
    <source>
        <dbReference type="PROSITE" id="PS51202"/>
    </source>
</evidence>
<protein>
    <recommendedName>
        <fullName evidence="2">RCK C-terminal domain-containing protein</fullName>
    </recommendedName>
</protein>
<dbReference type="GeneID" id="8382469"/>
<evidence type="ECO:0000313" key="3">
    <source>
        <dbReference type="EMBL" id="ACV10395.1"/>
    </source>
</evidence>
<dbReference type="Pfam" id="PF26502">
    <property type="entry name" value="DUF8167_2nd"/>
    <property type="match status" value="1"/>
</dbReference>
<dbReference type="InterPro" id="IPR036721">
    <property type="entry name" value="RCK_C_sf"/>
</dbReference>
<dbReference type="OrthoDB" id="205214at2157"/>
<dbReference type="RefSeq" id="WP_012795272.1">
    <property type="nucleotide sequence ID" value="NC_013158.1"/>
</dbReference>
<dbReference type="Proteomes" id="UP000002071">
    <property type="component" value="Chromosome"/>
</dbReference>
<dbReference type="HOGENOM" id="CLU_038780_0_0_2"/>
<gene>
    <name evidence="3" type="ordered locus">Huta_0207</name>
</gene>
<accession>C7NPU8</accession>
<keyword evidence="4" id="KW-1185">Reference proteome</keyword>
<dbReference type="Pfam" id="PF26501">
    <property type="entry name" value="DUF8167"/>
    <property type="match status" value="1"/>
</dbReference>
<dbReference type="EMBL" id="CP001687">
    <property type="protein sequence ID" value="ACV10395.1"/>
    <property type="molecule type" value="Genomic_DNA"/>
</dbReference>